<dbReference type="AlphaFoldDB" id="A0A0V0QKC0"/>
<evidence type="ECO:0000313" key="1">
    <source>
        <dbReference type="EMBL" id="KRX02628.1"/>
    </source>
</evidence>
<keyword evidence="2" id="KW-1185">Reference proteome</keyword>
<gene>
    <name evidence="1" type="ORF">PPERSA_11968</name>
</gene>
<comment type="caution">
    <text evidence="1">The sequence shown here is derived from an EMBL/GenBank/DDBJ whole genome shotgun (WGS) entry which is preliminary data.</text>
</comment>
<dbReference type="EMBL" id="LDAU01000154">
    <property type="protein sequence ID" value="KRX02628.1"/>
    <property type="molecule type" value="Genomic_DNA"/>
</dbReference>
<proteinExistence type="predicted"/>
<protein>
    <submittedName>
        <fullName evidence="1">Uncharacterized protein</fullName>
    </submittedName>
</protein>
<accession>A0A0V0QKC0</accession>
<organism evidence="1 2">
    <name type="scientific">Pseudocohnilembus persalinus</name>
    <name type="common">Ciliate</name>
    <dbReference type="NCBI Taxonomy" id="266149"/>
    <lineage>
        <taxon>Eukaryota</taxon>
        <taxon>Sar</taxon>
        <taxon>Alveolata</taxon>
        <taxon>Ciliophora</taxon>
        <taxon>Intramacronucleata</taxon>
        <taxon>Oligohymenophorea</taxon>
        <taxon>Scuticociliatia</taxon>
        <taxon>Philasterida</taxon>
        <taxon>Pseudocohnilembidae</taxon>
        <taxon>Pseudocohnilembus</taxon>
    </lineage>
</organism>
<name>A0A0V0QKC0_PSEPJ</name>
<reference evidence="1 2" key="1">
    <citation type="journal article" date="2015" name="Sci. Rep.">
        <title>Genome of the facultative scuticociliatosis pathogen Pseudocohnilembus persalinus provides insight into its virulence through horizontal gene transfer.</title>
        <authorList>
            <person name="Xiong J."/>
            <person name="Wang G."/>
            <person name="Cheng J."/>
            <person name="Tian M."/>
            <person name="Pan X."/>
            <person name="Warren A."/>
            <person name="Jiang C."/>
            <person name="Yuan D."/>
            <person name="Miao W."/>
        </authorList>
    </citation>
    <scope>NUCLEOTIDE SEQUENCE [LARGE SCALE GENOMIC DNA]</scope>
    <source>
        <strain evidence="1">36N120E</strain>
    </source>
</reference>
<dbReference type="Proteomes" id="UP000054937">
    <property type="component" value="Unassembled WGS sequence"/>
</dbReference>
<dbReference type="InParanoid" id="A0A0V0QKC0"/>
<sequence>MKTNMKYNEEQIKTLNPQQKMNFNSFFLGFSNGFVQKMAINFSSFNLEEIGNEFEGQVVCTMNPIQVEALKTREIMFDNLHLPGIVSLNYCQNQKYLIVSHRKQPFKLLEIFEYPLEFQTHLVEKFYPQFENKNLQQKKIDGDIIFLLTDEGDIMISKLKYAEINKENKLCFSPEKIFNLKRDNQAVPKKIAQSIIYESDYASVSLSDASFIIYNDIITQYYQSILD</sequence>
<evidence type="ECO:0000313" key="2">
    <source>
        <dbReference type="Proteomes" id="UP000054937"/>
    </source>
</evidence>